<reference evidence="2 3" key="3">
    <citation type="journal article" date="2010" name="BMC Genomics">
        <title>Transcriptome sequencing and comparative analysis of cucumber flowers with different sex types.</title>
        <authorList>
            <person name="Guo S."/>
            <person name="Zheng Y."/>
            <person name="Joung J.G."/>
            <person name="Liu S."/>
            <person name="Zhang Z."/>
            <person name="Crasta O.R."/>
            <person name="Sobral B.W."/>
            <person name="Xu Y."/>
            <person name="Huang S."/>
            <person name="Fei Z."/>
        </authorList>
    </citation>
    <scope>NUCLEOTIDE SEQUENCE [LARGE SCALE GENOMIC DNA]</scope>
    <source>
        <strain evidence="3">cv. 9930</strain>
    </source>
</reference>
<dbReference type="eggNOG" id="ENOG502RZPR">
    <property type="taxonomic scope" value="Eukaryota"/>
</dbReference>
<dbReference type="PANTHER" id="PTHR33430">
    <property type="entry name" value="MATERNAL EFFECT EMBRYO ARREST PROTEIN"/>
    <property type="match status" value="1"/>
</dbReference>
<proteinExistence type="predicted"/>
<keyword evidence="1" id="KW-0472">Membrane</keyword>
<dbReference type="Gramene" id="KGN65760">
    <property type="protein sequence ID" value="KGN65760"/>
    <property type="gene ID" value="Csa_1G525310"/>
</dbReference>
<dbReference type="EMBL" id="CM002922">
    <property type="protein sequence ID" value="KGN65760.1"/>
    <property type="molecule type" value="Genomic_DNA"/>
</dbReference>
<evidence type="ECO:0000256" key="1">
    <source>
        <dbReference type="SAM" id="Phobius"/>
    </source>
</evidence>
<evidence type="ECO:0000313" key="3">
    <source>
        <dbReference type="Proteomes" id="UP000029981"/>
    </source>
</evidence>
<dbReference type="PANTHER" id="PTHR33430:SF9">
    <property type="entry name" value="MATERNAL EFFECT EMBRYO ARREST 60"/>
    <property type="match status" value="1"/>
</dbReference>
<reference evidence="2 3" key="4">
    <citation type="journal article" date="2011" name="BMC Genomics">
        <title>RNA-Seq improves annotation of protein-coding genes in the cucumber genome.</title>
        <authorList>
            <person name="Li Z."/>
            <person name="Zhang Z."/>
            <person name="Yan P."/>
            <person name="Huang S."/>
            <person name="Fei Z."/>
            <person name="Lin K."/>
        </authorList>
    </citation>
    <scope>NUCLEOTIDE SEQUENCE [LARGE SCALE GENOMIC DNA]</scope>
    <source>
        <strain evidence="3">cv. 9930</strain>
    </source>
</reference>
<keyword evidence="1" id="KW-1133">Transmembrane helix</keyword>
<reference evidence="2 3" key="1">
    <citation type="journal article" date="2009" name="Nat. Genet.">
        <title>The genome of the cucumber, Cucumis sativus L.</title>
        <authorList>
            <person name="Huang S."/>
            <person name="Li R."/>
            <person name="Zhang Z."/>
            <person name="Li L."/>
            <person name="Gu X."/>
            <person name="Fan W."/>
            <person name="Lucas W.J."/>
            <person name="Wang X."/>
            <person name="Xie B."/>
            <person name="Ni P."/>
            <person name="Ren Y."/>
            <person name="Zhu H."/>
            <person name="Li J."/>
            <person name="Lin K."/>
            <person name="Jin W."/>
            <person name="Fei Z."/>
            <person name="Li G."/>
            <person name="Staub J."/>
            <person name="Kilian A."/>
            <person name="van der Vossen E.A."/>
            <person name="Wu Y."/>
            <person name="Guo J."/>
            <person name="He J."/>
            <person name="Jia Z."/>
            <person name="Ren Y."/>
            <person name="Tian G."/>
            <person name="Lu Y."/>
            <person name="Ruan J."/>
            <person name="Qian W."/>
            <person name="Wang M."/>
            <person name="Huang Q."/>
            <person name="Li B."/>
            <person name="Xuan Z."/>
            <person name="Cao J."/>
            <person name="Asan"/>
            <person name="Wu Z."/>
            <person name="Zhang J."/>
            <person name="Cai Q."/>
            <person name="Bai Y."/>
            <person name="Zhao B."/>
            <person name="Han Y."/>
            <person name="Li Y."/>
            <person name="Li X."/>
            <person name="Wang S."/>
            <person name="Shi Q."/>
            <person name="Liu S."/>
            <person name="Cho W.K."/>
            <person name="Kim J.Y."/>
            <person name="Xu Y."/>
            <person name="Heller-Uszynska K."/>
            <person name="Miao H."/>
            <person name="Cheng Z."/>
            <person name="Zhang S."/>
            <person name="Wu J."/>
            <person name="Yang Y."/>
            <person name="Kang H."/>
            <person name="Li M."/>
            <person name="Liang H."/>
            <person name="Ren X."/>
            <person name="Shi Z."/>
            <person name="Wen M."/>
            <person name="Jian M."/>
            <person name="Yang H."/>
            <person name="Zhang G."/>
            <person name="Yang Z."/>
            <person name="Chen R."/>
            <person name="Liu S."/>
            <person name="Li J."/>
            <person name="Ma L."/>
            <person name="Liu H."/>
            <person name="Zhou Y."/>
            <person name="Zhao J."/>
            <person name="Fang X."/>
            <person name="Li G."/>
            <person name="Fang L."/>
            <person name="Li Y."/>
            <person name="Liu D."/>
            <person name="Zheng H."/>
            <person name="Zhang Y."/>
            <person name="Qin N."/>
            <person name="Li Z."/>
            <person name="Yang G."/>
            <person name="Yang S."/>
            <person name="Bolund L."/>
            <person name="Kristiansen K."/>
            <person name="Zheng H."/>
            <person name="Li S."/>
            <person name="Zhang X."/>
            <person name="Yang H."/>
            <person name="Wang J."/>
            <person name="Sun R."/>
            <person name="Zhang B."/>
            <person name="Jiang S."/>
            <person name="Wang J."/>
            <person name="Du Y."/>
            <person name="Li S."/>
        </authorList>
    </citation>
    <scope>NUCLEOTIDE SEQUENCE [LARGE SCALE GENOMIC DNA]</scope>
    <source>
        <strain evidence="3">cv. 9930</strain>
    </source>
</reference>
<feature type="transmembrane region" description="Helical" evidence="1">
    <location>
        <begin position="72"/>
        <end position="89"/>
    </location>
</feature>
<accession>A0A0A0LV03</accession>
<feature type="transmembrane region" description="Helical" evidence="1">
    <location>
        <begin position="21"/>
        <end position="40"/>
    </location>
</feature>
<dbReference type="AlphaFoldDB" id="A0A0A0LV03"/>
<feature type="transmembrane region" description="Helical" evidence="1">
    <location>
        <begin position="110"/>
        <end position="134"/>
    </location>
</feature>
<reference evidence="2 3" key="2">
    <citation type="journal article" date="2009" name="PLoS ONE">
        <title>An integrated genetic and cytogenetic map of the cucumber genome.</title>
        <authorList>
            <person name="Ren Y."/>
            <person name="Zhang Z."/>
            <person name="Liu J."/>
            <person name="Staub J.E."/>
            <person name="Han Y."/>
            <person name="Cheng Z."/>
            <person name="Li X."/>
            <person name="Lu J."/>
            <person name="Miao H."/>
            <person name="Kang H."/>
            <person name="Xie B."/>
            <person name="Gu X."/>
            <person name="Wang X."/>
            <person name="Du Y."/>
            <person name="Jin W."/>
            <person name="Huang S."/>
        </authorList>
    </citation>
    <scope>NUCLEOTIDE SEQUENCE [LARGE SCALE GENOMIC DNA]</scope>
    <source>
        <strain evidence="3">cv. 9930</strain>
    </source>
</reference>
<gene>
    <name evidence="2" type="ORF">Csa_1G525310</name>
</gene>
<protein>
    <recommendedName>
        <fullName evidence="4">Maternal effect embryo arrest 60</fullName>
    </recommendedName>
</protein>
<dbReference type="Proteomes" id="UP000029981">
    <property type="component" value="Chromosome 1"/>
</dbReference>
<evidence type="ECO:0000313" key="2">
    <source>
        <dbReference type="EMBL" id="KGN65760.1"/>
    </source>
</evidence>
<evidence type="ECO:0008006" key="4">
    <source>
        <dbReference type="Google" id="ProtNLM"/>
    </source>
</evidence>
<dbReference type="OMA" id="ICIELHA"/>
<feature type="transmembrane region" description="Helical" evidence="1">
    <location>
        <begin position="154"/>
        <end position="177"/>
    </location>
</feature>
<sequence length="179" mass="18843">MSVVPRRRSTSTRIHILALDGIVNVNSLFTFAVFLGVAWYPTANPAANLLPDDDDGPCAAADSVAENLIACHVYSFSCFLFSSLIASALKQAIRLITGGDGGQGETHAPALRVGMMASAVGSVLGCGFLVAALLNLIQIKLGVFGCRRWETVAAAVPLVSLVPLALFIYIALVIHAFTR</sequence>
<dbReference type="STRING" id="3659.A0A0A0LV03"/>
<keyword evidence="3" id="KW-1185">Reference proteome</keyword>
<organism evidence="2 3">
    <name type="scientific">Cucumis sativus</name>
    <name type="common">Cucumber</name>
    <dbReference type="NCBI Taxonomy" id="3659"/>
    <lineage>
        <taxon>Eukaryota</taxon>
        <taxon>Viridiplantae</taxon>
        <taxon>Streptophyta</taxon>
        <taxon>Embryophyta</taxon>
        <taxon>Tracheophyta</taxon>
        <taxon>Spermatophyta</taxon>
        <taxon>Magnoliopsida</taxon>
        <taxon>eudicotyledons</taxon>
        <taxon>Gunneridae</taxon>
        <taxon>Pentapetalae</taxon>
        <taxon>rosids</taxon>
        <taxon>fabids</taxon>
        <taxon>Cucurbitales</taxon>
        <taxon>Cucurbitaceae</taxon>
        <taxon>Benincaseae</taxon>
        <taxon>Cucumis</taxon>
    </lineage>
</organism>
<name>A0A0A0LV03_CUCSA</name>
<dbReference type="KEGG" id="csv:101206623"/>
<keyword evidence="1" id="KW-0812">Transmembrane</keyword>
<dbReference type="OrthoDB" id="666653at2759"/>